<dbReference type="SMART" id="SM00369">
    <property type="entry name" value="LRR_TYP"/>
    <property type="match status" value="8"/>
</dbReference>
<keyword evidence="4" id="KW-1133">Transmembrane helix</keyword>
<dbReference type="PANTHER" id="PTHR24366:SF96">
    <property type="entry name" value="LEUCINE RICH REPEAT CONTAINING 53"/>
    <property type="match status" value="1"/>
</dbReference>
<proteinExistence type="predicted"/>
<dbReference type="SMART" id="SM00365">
    <property type="entry name" value="LRR_SD22"/>
    <property type="match status" value="5"/>
</dbReference>
<dbReference type="InterPro" id="IPR000483">
    <property type="entry name" value="Cys-rich_flank_reg_C"/>
</dbReference>
<evidence type="ECO:0000313" key="8">
    <source>
        <dbReference type="Proteomes" id="UP001168821"/>
    </source>
</evidence>
<evidence type="ECO:0000256" key="3">
    <source>
        <dbReference type="ARBA" id="ARBA00022737"/>
    </source>
</evidence>
<dbReference type="AlphaFoldDB" id="A0AA38I1R5"/>
<dbReference type="Gene3D" id="3.80.10.10">
    <property type="entry name" value="Ribonuclease Inhibitor"/>
    <property type="match status" value="2"/>
</dbReference>
<dbReference type="InterPro" id="IPR001611">
    <property type="entry name" value="Leu-rich_rpt"/>
</dbReference>
<feature type="chain" id="PRO_5041287728" description="LRRCT domain-containing protein" evidence="5">
    <location>
        <begin position="19"/>
        <end position="717"/>
    </location>
</feature>
<evidence type="ECO:0000256" key="5">
    <source>
        <dbReference type="SAM" id="SignalP"/>
    </source>
</evidence>
<dbReference type="GO" id="GO:0071944">
    <property type="term" value="C:cell periphery"/>
    <property type="evidence" value="ECO:0007669"/>
    <property type="project" value="UniProtKB-ARBA"/>
</dbReference>
<evidence type="ECO:0000256" key="4">
    <source>
        <dbReference type="SAM" id="Phobius"/>
    </source>
</evidence>
<keyword evidence="3" id="KW-0677">Repeat</keyword>
<feature type="domain" description="LRRCT" evidence="6">
    <location>
        <begin position="367"/>
        <end position="419"/>
    </location>
</feature>
<dbReference type="SUPFAM" id="SSF52058">
    <property type="entry name" value="L domain-like"/>
    <property type="match status" value="1"/>
</dbReference>
<dbReference type="EMBL" id="JALNTZ010000006">
    <property type="protein sequence ID" value="KAJ3648988.1"/>
    <property type="molecule type" value="Genomic_DNA"/>
</dbReference>
<evidence type="ECO:0000313" key="7">
    <source>
        <dbReference type="EMBL" id="KAJ3648988.1"/>
    </source>
</evidence>
<evidence type="ECO:0000256" key="1">
    <source>
        <dbReference type="ARBA" id="ARBA00022614"/>
    </source>
</evidence>
<reference evidence="7" key="1">
    <citation type="journal article" date="2023" name="G3 (Bethesda)">
        <title>Whole genome assemblies of Zophobas morio and Tenebrio molitor.</title>
        <authorList>
            <person name="Kaur S."/>
            <person name="Stinson S.A."/>
            <person name="diCenzo G.C."/>
        </authorList>
    </citation>
    <scope>NUCLEOTIDE SEQUENCE</scope>
    <source>
        <strain evidence="7">QUZm001</strain>
    </source>
</reference>
<comment type="caution">
    <text evidence="7">The sequence shown here is derived from an EMBL/GenBank/DDBJ whole genome shotgun (WGS) entry which is preliminary data.</text>
</comment>
<sequence length="717" mass="79311">MWWLLLSLVWWCGTCAVAAPGPGTWKCPKISDQPVVECSCDMPHTLRCTGDKSAMTIIAKTLRSLNAAYVSLLDCTLQNVTVISGPLLEGIALHGLVVSSGEITDIDQSAFQGLASPLQALGLPNNKLTAVPTPALKPLPELDRLDLSSNKMKSLEINSFKGLRNLSFIDLSDNVLTKIAPNTFENLPQLKILRLRGNRLTIQTISKLNPLRTVEEIDLSGNNLVGPLGPKTFPKMEVLRDLQLSHNSLSSIKMGALQGISKLSSLSLQHNQIDVLEDHAFNHLTSLVNLELAHNRIVAVSGASLAHLNKLTDLDLRHNFLRALTADLILPLKSLKNLRLDDNDISIVASDALKETTVLKHLTLSENPLNCDCSLTEFAVWLNNSSLPNEDKSSAICTTPPSLENGLLIEVPLDNLLCGEDEQETLMAPLSTPYKAKINLNSFKFDGESIKLQWNVEDEASPYTCDAIIVYEEEGDREVLVESNPLKCNSSDLSDPRVLNVTVPNSIQLQHEHRYRYCVVLFESGQTDDVSLILGCSDMIPLIPNAKLQHQPQTNDFSAKFPKVLAIQANLTHYGSLSIDVKIYPQLTCELNLAILEQSALLSQRKINCSEPKYVFVGLQEGPYRVCANVVTPGPDIDIGKPRCVTVFRRELRGFTTLDVIFVSVFFVLCFIVIALIWGVRRVLLKPKIQTHQCFMPPEGEEQQHSRYVKLQATTKL</sequence>
<dbReference type="PROSITE" id="PS51450">
    <property type="entry name" value="LRR"/>
    <property type="match status" value="1"/>
</dbReference>
<feature type="transmembrane region" description="Helical" evidence="4">
    <location>
        <begin position="660"/>
        <end position="680"/>
    </location>
</feature>
<protein>
    <recommendedName>
        <fullName evidence="6">LRRCT domain-containing protein</fullName>
    </recommendedName>
</protein>
<dbReference type="FunFam" id="3.80.10.10:FF:001164">
    <property type="entry name" value="GH01279p"/>
    <property type="match status" value="1"/>
</dbReference>
<keyword evidence="8" id="KW-1185">Reference proteome</keyword>
<keyword evidence="4" id="KW-0812">Transmembrane</keyword>
<organism evidence="7 8">
    <name type="scientific">Zophobas morio</name>
    <dbReference type="NCBI Taxonomy" id="2755281"/>
    <lineage>
        <taxon>Eukaryota</taxon>
        <taxon>Metazoa</taxon>
        <taxon>Ecdysozoa</taxon>
        <taxon>Arthropoda</taxon>
        <taxon>Hexapoda</taxon>
        <taxon>Insecta</taxon>
        <taxon>Pterygota</taxon>
        <taxon>Neoptera</taxon>
        <taxon>Endopterygota</taxon>
        <taxon>Coleoptera</taxon>
        <taxon>Polyphaga</taxon>
        <taxon>Cucujiformia</taxon>
        <taxon>Tenebrionidae</taxon>
        <taxon>Zophobas</taxon>
    </lineage>
</organism>
<dbReference type="Proteomes" id="UP001168821">
    <property type="component" value="Unassembled WGS sequence"/>
</dbReference>
<keyword evidence="1" id="KW-0433">Leucine-rich repeat</keyword>
<dbReference type="SMART" id="SM00082">
    <property type="entry name" value="LRRCT"/>
    <property type="match status" value="1"/>
</dbReference>
<dbReference type="InterPro" id="IPR032675">
    <property type="entry name" value="LRR_dom_sf"/>
</dbReference>
<accession>A0AA38I1R5</accession>
<keyword evidence="4" id="KW-0472">Membrane</keyword>
<gene>
    <name evidence="7" type="ORF">Zmor_020752</name>
</gene>
<dbReference type="Pfam" id="PF13855">
    <property type="entry name" value="LRR_8"/>
    <property type="match status" value="2"/>
</dbReference>
<evidence type="ECO:0000256" key="2">
    <source>
        <dbReference type="ARBA" id="ARBA00022729"/>
    </source>
</evidence>
<keyword evidence="2 5" id="KW-0732">Signal</keyword>
<dbReference type="InterPro" id="IPR003591">
    <property type="entry name" value="Leu-rich_rpt_typical-subtyp"/>
</dbReference>
<dbReference type="PANTHER" id="PTHR24366">
    <property type="entry name" value="IG(IMMUNOGLOBULIN) AND LRR(LEUCINE RICH REPEAT) DOMAINS"/>
    <property type="match status" value="1"/>
</dbReference>
<evidence type="ECO:0000259" key="6">
    <source>
        <dbReference type="SMART" id="SM00082"/>
    </source>
</evidence>
<name>A0AA38I1R5_9CUCU</name>
<feature type="signal peptide" evidence="5">
    <location>
        <begin position="1"/>
        <end position="18"/>
    </location>
</feature>